<evidence type="ECO:0000256" key="1">
    <source>
        <dbReference type="SAM" id="Coils"/>
    </source>
</evidence>
<sequence>MKQAEKLIHTNKIVPNNTAADVPLRQCKVKAYVGMPVRFPVMSENPYVVDYVYYSCGGNYLDRVILKNTVTNEIISVSDSNLDEVKVNEEELEEVINKPARSIESITAEINYYKEQTAKNFIEIGKRLNEAKAQLQHGEWLMWLKNGVDFSERTARNFMRIADRFSNRQPVADLSCSKMIALLSVPDNEIDDFIMSTHIVDGEEKTVAEMSKREVEKAVKERNEAIKREEQEKADKQRYKKLYEDKEKAAEKALDENAALRTKMKAIENRPIDIAVQEPSNEKLKQIEREAYEKARAELQQSAGASDGILPQEVTDKAKTTFLKAIEYAVEQYTTFALRMDLDTVVRDAEACITCLASAADNLRTLQARAQNQLYAANYDTFEELD</sequence>
<dbReference type="Pfam" id="PF11300">
    <property type="entry name" value="DUF3102"/>
    <property type="match status" value="1"/>
</dbReference>
<feature type="coiled-coil region" evidence="1">
    <location>
        <begin position="208"/>
        <end position="270"/>
    </location>
</feature>
<proteinExistence type="predicted"/>
<dbReference type="OrthoDB" id="1690026at2"/>
<dbReference type="EMBL" id="FOCG01000001">
    <property type="protein sequence ID" value="SEM45386.1"/>
    <property type="molecule type" value="Genomic_DNA"/>
</dbReference>
<dbReference type="AlphaFoldDB" id="A0A1H7YGK1"/>
<keyword evidence="1" id="KW-0175">Coiled coil</keyword>
<dbReference type="STRING" id="474960.SAMN05216180_0039"/>
<evidence type="ECO:0000313" key="2">
    <source>
        <dbReference type="EMBL" id="SEM45386.1"/>
    </source>
</evidence>
<keyword evidence="3" id="KW-1185">Reference proteome</keyword>
<dbReference type="RefSeq" id="WP_092750471.1">
    <property type="nucleotide sequence ID" value="NZ_FOCG01000001.1"/>
</dbReference>
<organism evidence="2 3">
    <name type="scientific">Hydrogenoanaerobacterium saccharovorans</name>
    <dbReference type="NCBI Taxonomy" id="474960"/>
    <lineage>
        <taxon>Bacteria</taxon>
        <taxon>Bacillati</taxon>
        <taxon>Bacillota</taxon>
        <taxon>Clostridia</taxon>
        <taxon>Eubacteriales</taxon>
        <taxon>Oscillospiraceae</taxon>
        <taxon>Hydrogenoanaerobacterium</taxon>
    </lineage>
</organism>
<accession>A0A1H7YGK1</accession>
<name>A0A1H7YGK1_9FIRM</name>
<reference evidence="2 3" key="1">
    <citation type="submission" date="2016-10" db="EMBL/GenBank/DDBJ databases">
        <authorList>
            <person name="de Groot N.N."/>
        </authorList>
    </citation>
    <scope>NUCLEOTIDE SEQUENCE [LARGE SCALE GENOMIC DNA]</scope>
    <source>
        <strain evidence="2 3">CGMCC 1.5070</strain>
    </source>
</reference>
<dbReference type="InterPro" id="IPR021451">
    <property type="entry name" value="DUF3102"/>
</dbReference>
<protein>
    <submittedName>
        <fullName evidence="2">Uncharacterized protein</fullName>
    </submittedName>
</protein>
<dbReference type="Proteomes" id="UP000199158">
    <property type="component" value="Unassembled WGS sequence"/>
</dbReference>
<evidence type="ECO:0000313" key="3">
    <source>
        <dbReference type="Proteomes" id="UP000199158"/>
    </source>
</evidence>
<gene>
    <name evidence="2" type="ORF">SAMN05216180_0039</name>
</gene>